<evidence type="ECO:0000256" key="10">
    <source>
        <dbReference type="ARBA" id="ARBA00022982"/>
    </source>
</evidence>
<dbReference type="Pfam" id="PF00361">
    <property type="entry name" value="Proton_antipo_M"/>
    <property type="match status" value="1"/>
</dbReference>
<evidence type="ECO:0000256" key="14">
    <source>
        <dbReference type="ARBA" id="ARBA00023128"/>
    </source>
</evidence>
<evidence type="ECO:0000256" key="9">
    <source>
        <dbReference type="ARBA" id="ARBA00022967"/>
    </source>
</evidence>
<dbReference type="GO" id="GO:0006120">
    <property type="term" value="P:mitochondrial electron transport, NADH to ubiquinone"/>
    <property type="evidence" value="ECO:0007669"/>
    <property type="project" value="InterPro"/>
</dbReference>
<evidence type="ECO:0000256" key="1">
    <source>
        <dbReference type="ARBA" id="ARBA00004448"/>
    </source>
</evidence>
<keyword evidence="12 17" id="KW-0520">NAD</keyword>
<evidence type="ECO:0000256" key="3">
    <source>
        <dbReference type="ARBA" id="ARBA00012944"/>
    </source>
</evidence>
<evidence type="ECO:0000256" key="13">
    <source>
        <dbReference type="ARBA" id="ARBA00023075"/>
    </source>
</evidence>
<dbReference type="EMBL" id="AF128480">
    <property type="protein sequence ID" value="AAG00676.1"/>
    <property type="molecule type" value="Genomic_DNA"/>
</dbReference>
<keyword evidence="15 17" id="KW-0472">Membrane</keyword>
<feature type="transmembrane region" description="Helical" evidence="17">
    <location>
        <begin position="202"/>
        <end position="222"/>
    </location>
</feature>
<evidence type="ECO:0000256" key="12">
    <source>
        <dbReference type="ARBA" id="ARBA00023027"/>
    </source>
</evidence>
<comment type="subcellular location">
    <subcellularLocation>
        <location evidence="1 17">Mitochondrion inner membrane</location>
        <topology evidence="1 17">Multi-pass membrane protein</topology>
    </subcellularLocation>
</comment>
<keyword evidence="14 17" id="KW-0496">Mitochondrion</keyword>
<keyword evidence="7 17" id="KW-0812">Transmembrane</keyword>
<reference evidence="20" key="1">
    <citation type="journal article" date="2000" name="Syst. Biol.">
        <title>Evaluating trans-tethys migration: an example using acrodont lizard phylogenetics.</title>
        <authorList>
            <person name="Macey J.R."/>
            <person name="Schulte J.A.II."/>
            <person name="Larson A."/>
            <person name="Ananjeva N.B."/>
            <person name="Wang Y."/>
            <person name="Pethiyagoda R."/>
            <person name="Rastegar-Pouyani N."/>
            <person name="Papenfuss T.J."/>
        </authorList>
    </citation>
    <scope>NUCLEOTIDE SEQUENCE</scope>
</reference>
<evidence type="ECO:0000256" key="5">
    <source>
        <dbReference type="ARBA" id="ARBA00022448"/>
    </source>
</evidence>
<comment type="catalytic activity">
    <reaction evidence="16 17">
        <text>a ubiquinone + NADH + 5 H(+)(in) = a ubiquinol + NAD(+) + 4 H(+)(out)</text>
        <dbReference type="Rhea" id="RHEA:29091"/>
        <dbReference type="Rhea" id="RHEA-COMP:9565"/>
        <dbReference type="Rhea" id="RHEA-COMP:9566"/>
        <dbReference type="ChEBI" id="CHEBI:15378"/>
        <dbReference type="ChEBI" id="CHEBI:16389"/>
        <dbReference type="ChEBI" id="CHEBI:17976"/>
        <dbReference type="ChEBI" id="CHEBI:57540"/>
        <dbReference type="ChEBI" id="CHEBI:57945"/>
        <dbReference type="EC" id="7.1.1.2"/>
    </reaction>
</comment>
<evidence type="ECO:0000256" key="11">
    <source>
        <dbReference type="ARBA" id="ARBA00022989"/>
    </source>
</evidence>
<feature type="transmembrane region" description="Helical" evidence="17">
    <location>
        <begin position="93"/>
        <end position="115"/>
    </location>
</feature>
<reference evidence="20" key="2">
    <citation type="journal article" date="2000" name="Syst. Biol.">
        <title>Evolution and phylogenetic information content of mitochondrial genomic structural features illustrated with acrodont lizards.</title>
        <authorList>
            <person name="Macey J.R."/>
            <person name="Schulte J.A.II."/>
            <person name="Larson A."/>
        </authorList>
    </citation>
    <scope>NUCLEOTIDE SEQUENCE</scope>
</reference>
<feature type="signal peptide" evidence="18">
    <location>
        <begin position="1"/>
        <end position="31"/>
    </location>
</feature>
<keyword evidence="5" id="KW-0813">Transport</keyword>
<gene>
    <name evidence="20" type="primary">ND2</name>
</gene>
<keyword evidence="18" id="KW-0732">Signal</keyword>
<feature type="domain" description="NADH:quinone oxidoreductase/Mrp antiporter transmembrane" evidence="19">
    <location>
        <begin position="23"/>
        <end position="288"/>
    </location>
</feature>
<evidence type="ECO:0000256" key="17">
    <source>
        <dbReference type="RuleBase" id="RU003403"/>
    </source>
</evidence>
<dbReference type="InterPro" id="IPR050175">
    <property type="entry name" value="Complex_I_Subunit_2"/>
</dbReference>
<geneLocation type="mitochondrion" evidence="20"/>
<keyword evidence="9 17" id="KW-1278">Translocase</keyword>
<evidence type="ECO:0000259" key="19">
    <source>
        <dbReference type="Pfam" id="PF00361"/>
    </source>
</evidence>
<dbReference type="PRINTS" id="PR01436">
    <property type="entry name" value="NADHDHGNASE2"/>
</dbReference>
<keyword evidence="8 17" id="KW-0999">Mitochondrion inner membrane</keyword>
<dbReference type="PANTHER" id="PTHR46552:SF1">
    <property type="entry name" value="NADH-UBIQUINONE OXIDOREDUCTASE CHAIN 2"/>
    <property type="match status" value="1"/>
</dbReference>
<feature type="transmembrane region" description="Helical" evidence="17">
    <location>
        <begin position="234"/>
        <end position="254"/>
    </location>
</feature>
<evidence type="ECO:0000256" key="7">
    <source>
        <dbReference type="ARBA" id="ARBA00022692"/>
    </source>
</evidence>
<name>Q9G650_9SAUR</name>
<protein>
    <recommendedName>
        <fullName evidence="4 17">NADH-ubiquinone oxidoreductase chain 2</fullName>
        <ecNumber evidence="3 17">7.1.1.2</ecNumber>
    </recommendedName>
</protein>
<feature type="chain" id="PRO_5004326904" description="NADH-ubiquinone oxidoreductase chain 2" evidence="18">
    <location>
        <begin position="32"/>
        <end position="342"/>
    </location>
</feature>
<evidence type="ECO:0000313" key="20">
    <source>
        <dbReference type="EMBL" id="AAG00676.1"/>
    </source>
</evidence>
<keyword evidence="11 17" id="KW-1133">Transmembrane helix</keyword>
<evidence type="ECO:0000256" key="16">
    <source>
        <dbReference type="ARBA" id="ARBA00049551"/>
    </source>
</evidence>
<keyword evidence="6 17" id="KW-0679">Respiratory chain</keyword>
<comment type="similarity">
    <text evidence="2 17">Belongs to the complex I subunit 2 family.</text>
</comment>
<feature type="transmembrane region" description="Helical" evidence="17">
    <location>
        <begin position="274"/>
        <end position="294"/>
    </location>
</feature>
<evidence type="ECO:0000256" key="2">
    <source>
        <dbReference type="ARBA" id="ARBA00007012"/>
    </source>
</evidence>
<accession>Q9G650</accession>
<evidence type="ECO:0000256" key="6">
    <source>
        <dbReference type="ARBA" id="ARBA00022660"/>
    </source>
</evidence>
<proteinExistence type="inferred from homology"/>
<dbReference type="PANTHER" id="PTHR46552">
    <property type="entry name" value="NADH-UBIQUINONE OXIDOREDUCTASE CHAIN 2"/>
    <property type="match status" value="1"/>
</dbReference>
<dbReference type="InterPro" id="IPR003917">
    <property type="entry name" value="NADH_UbQ_OxRdtase_chain2"/>
</dbReference>
<organism evidence="20">
    <name type="scientific">Otocryptis wiegmanni</name>
    <dbReference type="NCBI Taxonomy" id="118220"/>
    <lineage>
        <taxon>Eukaryota</taxon>
        <taxon>Metazoa</taxon>
        <taxon>Chordata</taxon>
        <taxon>Craniata</taxon>
        <taxon>Vertebrata</taxon>
        <taxon>Euteleostomi</taxon>
        <taxon>Lepidosauria</taxon>
        <taxon>Squamata</taxon>
        <taxon>Bifurcata</taxon>
        <taxon>Unidentata</taxon>
        <taxon>Episquamata</taxon>
        <taxon>Toxicofera</taxon>
        <taxon>Iguania</taxon>
        <taxon>Acrodonta</taxon>
        <taxon>Agamidae</taxon>
        <taxon>Draconinae</taxon>
        <taxon>Otocryptis</taxon>
    </lineage>
</organism>
<sequence length="342" mass="37203">MTTIASITISMVLYTSTLLVSSSNTWQTAWACLELNAFSILPQISKTKHPRAIEAATKYFLTQATASCMLLFSATANAWQTGSWDITQMHNNWASTMMLIAIAMKVGAAPTHFWLPEVMQGSTLTTALIISTWQKIAPVALMYSTFNHIPPNLAIIIGLLSMVTGGWGGMNQTQLRKMMAYSSITNMGWTVMILPIEPKMSIMNILIYIIMTIPTFMLMKLMLTKTLKDTATSWTTSATGATALMFLLLSTAGLPPLTGLAPKIMILMELINQGLTPAAVLATTASLLNLVFYLRTAYLTTILNPPGSATLTAKWRQKIHSNAVVCTPTATTSIMTTPALVH</sequence>
<dbReference type="GO" id="GO:0008137">
    <property type="term" value="F:NADH dehydrogenase (ubiquinone) activity"/>
    <property type="evidence" value="ECO:0007669"/>
    <property type="project" value="UniProtKB-EC"/>
</dbReference>
<dbReference type="AlphaFoldDB" id="Q9G650"/>
<comment type="function">
    <text evidence="17">Core subunit of the mitochondrial membrane respiratory chain NADH dehydrogenase (Complex I) which catalyzes electron transfer from NADH through the respiratory chain, using ubiquinone as an electron acceptor. Essential for the catalytic activity and assembly of complex I.</text>
</comment>
<keyword evidence="13 17" id="KW-0830">Ubiquinone</keyword>
<evidence type="ECO:0000256" key="18">
    <source>
        <dbReference type="SAM" id="SignalP"/>
    </source>
</evidence>
<dbReference type="InterPro" id="IPR001750">
    <property type="entry name" value="ND/Mrp_TM"/>
</dbReference>
<keyword evidence="10 17" id="KW-0249">Electron transport</keyword>
<evidence type="ECO:0000256" key="15">
    <source>
        <dbReference type="ARBA" id="ARBA00023136"/>
    </source>
</evidence>
<evidence type="ECO:0000256" key="4">
    <source>
        <dbReference type="ARBA" id="ARBA00021008"/>
    </source>
</evidence>
<dbReference type="EC" id="7.1.1.2" evidence="3 17"/>
<dbReference type="GO" id="GO:0005743">
    <property type="term" value="C:mitochondrial inner membrane"/>
    <property type="evidence" value="ECO:0007669"/>
    <property type="project" value="UniProtKB-SubCell"/>
</dbReference>
<evidence type="ECO:0000256" key="8">
    <source>
        <dbReference type="ARBA" id="ARBA00022792"/>
    </source>
</evidence>
<feature type="transmembrane region" description="Helical" evidence="17">
    <location>
        <begin position="149"/>
        <end position="167"/>
    </location>
</feature>